<feature type="region of interest" description="Disordered" evidence="1">
    <location>
        <begin position="1743"/>
        <end position="1783"/>
    </location>
</feature>
<feature type="region of interest" description="Disordered" evidence="1">
    <location>
        <begin position="317"/>
        <end position="341"/>
    </location>
</feature>
<feature type="compositionally biased region" description="Basic and acidic residues" evidence="1">
    <location>
        <begin position="1336"/>
        <end position="1349"/>
    </location>
</feature>
<evidence type="ECO:0000256" key="1">
    <source>
        <dbReference type="SAM" id="MobiDB-lite"/>
    </source>
</evidence>
<feature type="region of interest" description="Disordered" evidence="1">
    <location>
        <begin position="2439"/>
        <end position="2468"/>
    </location>
</feature>
<feature type="region of interest" description="Disordered" evidence="1">
    <location>
        <begin position="250"/>
        <end position="287"/>
    </location>
</feature>
<dbReference type="EMBL" id="CAJHNH020000258">
    <property type="protein sequence ID" value="CAG5116446.1"/>
    <property type="molecule type" value="Genomic_DNA"/>
</dbReference>
<dbReference type="Proteomes" id="UP000678393">
    <property type="component" value="Unassembled WGS sequence"/>
</dbReference>
<feature type="region of interest" description="Disordered" evidence="1">
    <location>
        <begin position="405"/>
        <end position="436"/>
    </location>
</feature>
<feature type="region of interest" description="Disordered" evidence="1">
    <location>
        <begin position="95"/>
        <end position="119"/>
    </location>
</feature>
<feature type="compositionally biased region" description="Polar residues" evidence="1">
    <location>
        <begin position="905"/>
        <end position="916"/>
    </location>
</feature>
<feature type="region of interest" description="Disordered" evidence="1">
    <location>
        <begin position="2336"/>
        <end position="2368"/>
    </location>
</feature>
<feature type="region of interest" description="Disordered" evidence="1">
    <location>
        <begin position="1236"/>
        <end position="1265"/>
    </location>
</feature>
<evidence type="ECO:0000313" key="2">
    <source>
        <dbReference type="EMBL" id="CAG5116446.1"/>
    </source>
</evidence>
<feature type="compositionally biased region" description="Polar residues" evidence="1">
    <location>
        <begin position="1743"/>
        <end position="1758"/>
    </location>
</feature>
<feature type="compositionally biased region" description="Polar residues" evidence="1">
    <location>
        <begin position="317"/>
        <end position="338"/>
    </location>
</feature>
<protein>
    <submittedName>
        <fullName evidence="2">Uncharacterized protein</fullName>
    </submittedName>
</protein>
<feature type="compositionally biased region" description="Basic and acidic residues" evidence="1">
    <location>
        <begin position="886"/>
        <end position="904"/>
    </location>
</feature>
<feature type="non-terminal residue" evidence="2">
    <location>
        <position position="1"/>
    </location>
</feature>
<feature type="region of interest" description="Disordered" evidence="1">
    <location>
        <begin position="819"/>
        <end position="926"/>
    </location>
</feature>
<feature type="region of interest" description="Disordered" evidence="1">
    <location>
        <begin position="997"/>
        <end position="1020"/>
    </location>
</feature>
<sequence length="2837" mass="313889">METQIAEKQIGSCVDPLWDQSLTEDVSPRLRRGSQGSEEMVGRRSTPLTPQEFELLSSSNPFKQDIAEKYGLAYPAITTRSRSRDVLQNARGVYEGGDAGDVSAATGNRFDAVDTSEDGDFRKTTREETKSVFVALSQFLLRNRQSIDETIQKLDDTDEFLSGRCEKLDKSLINQELLHSGEIWELADKNTTTDKVEPSKVNDVPGRKDALYSFNRGEAQGVCHDSDKNGAFQDSSLDTYSHTPRVLRSDTYNLESSNETALTTSRSSSLSWSQRGQDAVSPYSPDIEEDPYSAIRHMDMLRKQSVSLSEDDMQQYFNGHTGGSSQISPDQFQKSELSASDRKETGDIVIPVFEPLLEIVGREDIVESLFPDQPSLKEPLSACRTSKEESVVNLEENGATLKSALQNQQSPEELVSIPKTSKGERNEQSSEAQLSEANKGVSFLNVGKAVDKFELAFQDQQSPETHLSESTTSKDVSFLNFEDSFSDYISLSGESALKLGSFYKDEPGFVEEISQTVEAFTNKEVDTIFEGTLRKHAQKELLKNTSVKISPEFCKTVRMQKDGSEDGGNLESRLASPVKECEPESTGLDKDDQVDNVCQILSSEAQEQSTKLETDVFNSSFYAAFSATVSSLEDMEDAGPVSVHDETIVAPLTDEDKCEEGKSSGAGDIDSDSVFGSEVNENRDDSLEAKDSDVWDVFLTPGIEASDLEMNSFSECDDPSLCISKDILLQNKFKVSDDSADSSRGSVSRESMKVNLSQDSSILDQSEDFHLSASTNQQETGLQRHFDLVTQLDPLTECTSTDSVMVHCSSDSLYAMPNTQAQKRGEKSRMYRRHGEKLTEKQNRRSSLPVMGMENQGNGIAPLTVSQSVRIEEERSRRSSLPSAVAKEKDMYTSKTANTEKEAESNTSDLFASYTPNTPPDDGQIVPSEITLKESEGPAEKTENFPRVSNVFPASVSKLVNAISVQMIKATVSSVSCTPPATLPLSGTSTVAAWTKEGPKASLSSTKLPDVDNDGAESPTQSAAFTDFIRSRLQKPLKAISMFASRTSESTRKDTQSIPMEGQFVSGHRATAAVVTQPGSCLTTTQHQHESRREDATNASFRNRLLHMRSTESPEQPERSGFLEENIKLSQSVNINIPPDLVPYEETFIEALQSLPEASSDSLILASEDLNTAATEGDLNTAATEGDLNTAATEGDFSEPVNEAGEINDDNSRQLQEVDSEAIRVEEKPITSLEVTGRDLAAPDADKASTPGRLSAGSSTDSDDIDAIVQEYKQEVTDSDEGDIDDIVMEFKKENPAEDNNTLGGSEEGILRNTAFNKFSRVLNKMQSVTKYIKKKSEQTIKDHEEKHRPSVFSLRRRHTESYSQDGGIEDTTPQPQEREDDEDALELLSKAAEVFKEQTVKKKLVTPSSTWRSKTIHTENLVIDDDNDSDLVSRAAVLFRGFKCKKPGDIDSVVSTSEGEKSTLELSEACNNSIDLSKLQAFEITHDDVESTKNDHIYDTSVCSDDTDFKESHIRNLTLQLDHRDKNRVANEQLLRPSIGSDQLEVADTTDVLTKSDDHPDSDASKFDDSGFESINRHISEQMVLSDATESPFGDLTEEIVAVSYQQESFLEPANVTIDREVEHPFSDTENPLECVRSLSELQLSQKTATVSVGSDGTFKERSADFFESGDTFNDQTVHNILESDDTSEDKTVHNILEFGDTSRNKPVDNIRDSYETFKKKTVDNILRSNIRFNERLTDSSFHSKTAPSVKSANIVDSNDRSDGKSVDNILDSDDAHGDKSIESCIDTSRNETVDNIMHSDDRSQRRIDNILPPEREELCEKKTIEQNRYVRDIEVNMPSQPDTCIDKVMGSMAEEIKDDAVNQSESHASNMFDNKMDNIKRDRKNQQDIEADNEAENNMDEAFTTESASGTEKIMQMAFNEVLSKNEIKNDVTVVFTPESCASDTTAGSTSPPASANLNEHTCDLILSTGYDETRIVKKVDTTVSADSDIVGDKINNSQREKTNGKLEELAKEISALEAAGLKQAAGIPSADALELRAPDYQRLSSESSEGPDAYSMTVNLPESPDNLKNLEDAASFSLCCGGNFKINLNCTAMVKKPDRRPSTVVIKDKRCAMTEEEKMFPLKVSLSYPDGLDAGSEKVDTKVLCENSTKEKAQVKIIQDLKVNEHERNRNFAGSREELLEEVSLKQTMAEESNPEPQVLEQDGTDLTQDLKEEVNDVCEVAEEGDGGYDELQCEKRVVKRKSMIEETGADKKAMNIYQSVLSELLQKQTKEDHRKKETELLANEKTTAQSKRFARVISDSDFYENFGENVEVPLKDKQGDITQVENMKVYGEEKSTEKLEGPAPCAGTSTVEPPTRSHPTPNISMQQSIDMYDNVMFPESAPPLPKRSFRQSTDVCRVEDKSNLDPRYANGTRSSFSSVVSDGAAEVYHQARRHHARTKWVSSTPHLSATERPEQIPSSRTSSYPYLPGSEADISCQYPSSNAVSASSFQSDSVCWGNYARIEDVQEKRSFDSESSSGVVVPGVGRESTLSDISGAYIFGEYATVKDDLNRAKLLQSADGQTQRNNNFQFRHFPAAIENPHYQNVRVITAQPSGTRYRVIPSQLDVHEEQAPGFENYAVIGQPMQSKSVQFSAPTTPVGVIKVHCASQTSSESLAGLVRNDASDILEGLPVFEYTLGATQSTNSLLSDTTDSSPVTRCPDNRQPDLTRQTASLDRRKFHKDLPKKKATKVTFSRDEVLTEVIDGIKKSEGVESNGRGLRGMATSTLSTLGGGVREFARIFHVPFQCCRSGRRAKPKPSEPPILRHSFRLYHFRRPHRCFVCKQLVYNQGSACQ</sequence>
<feature type="compositionally biased region" description="Low complexity" evidence="1">
    <location>
        <begin position="262"/>
        <end position="273"/>
    </location>
</feature>
<feature type="region of interest" description="Disordered" evidence="1">
    <location>
        <begin position="1336"/>
        <end position="1383"/>
    </location>
</feature>
<comment type="caution">
    <text evidence="2">The sequence shown here is derived from an EMBL/GenBank/DDBJ whole genome shotgun (WGS) entry which is preliminary data.</text>
</comment>
<gene>
    <name evidence="2" type="ORF">CUNI_LOCUS2004</name>
</gene>
<reference evidence="2" key="1">
    <citation type="submission" date="2021-04" db="EMBL/GenBank/DDBJ databases">
        <authorList>
            <consortium name="Molecular Ecology Group"/>
        </authorList>
    </citation>
    <scope>NUCLEOTIDE SEQUENCE</scope>
</reference>
<feature type="compositionally biased region" description="Low complexity" evidence="1">
    <location>
        <begin position="2688"/>
        <end position="2700"/>
    </location>
</feature>
<feature type="compositionally biased region" description="Polar residues" evidence="1">
    <location>
        <begin position="250"/>
        <end position="261"/>
    </location>
</feature>
<proteinExistence type="predicted"/>
<feature type="compositionally biased region" description="Basic and acidic residues" evidence="1">
    <location>
        <begin position="579"/>
        <end position="590"/>
    </location>
</feature>
<feature type="region of interest" description="Disordered" evidence="1">
    <location>
        <begin position="21"/>
        <end position="46"/>
    </location>
</feature>
<keyword evidence="3" id="KW-1185">Reference proteome</keyword>
<accession>A0A8S3YQ21</accession>
<feature type="region of interest" description="Disordered" evidence="1">
    <location>
        <begin position="652"/>
        <end position="687"/>
    </location>
</feature>
<organism evidence="2 3">
    <name type="scientific">Candidula unifasciata</name>
    <dbReference type="NCBI Taxonomy" id="100452"/>
    <lineage>
        <taxon>Eukaryota</taxon>
        <taxon>Metazoa</taxon>
        <taxon>Spiralia</taxon>
        <taxon>Lophotrochozoa</taxon>
        <taxon>Mollusca</taxon>
        <taxon>Gastropoda</taxon>
        <taxon>Heterobranchia</taxon>
        <taxon>Euthyneura</taxon>
        <taxon>Panpulmonata</taxon>
        <taxon>Eupulmonata</taxon>
        <taxon>Stylommatophora</taxon>
        <taxon>Helicina</taxon>
        <taxon>Helicoidea</taxon>
        <taxon>Geomitridae</taxon>
        <taxon>Candidula</taxon>
    </lineage>
</organism>
<feature type="region of interest" description="Disordered" evidence="1">
    <location>
        <begin position="2688"/>
        <end position="2712"/>
    </location>
</feature>
<name>A0A8S3YQ21_9EUPU</name>
<dbReference type="OrthoDB" id="6152442at2759"/>
<feature type="compositionally biased region" description="Polar residues" evidence="1">
    <location>
        <begin position="2351"/>
        <end position="2368"/>
    </location>
</feature>
<evidence type="ECO:0000313" key="3">
    <source>
        <dbReference type="Proteomes" id="UP000678393"/>
    </source>
</evidence>
<feature type="region of interest" description="Disordered" evidence="1">
    <location>
        <begin position="560"/>
        <end position="590"/>
    </location>
</feature>
<feature type="region of interest" description="Disordered" evidence="1">
    <location>
        <begin position="1192"/>
        <end position="1214"/>
    </location>
</feature>